<name>A0A257LU30_UNCW3</name>
<gene>
    <name evidence="6" type="primary">nfi</name>
    <name evidence="7" type="ORF">CGW93_02090</name>
</gene>
<comment type="cofactor">
    <cofactor evidence="6">
        <name>Mg(2+)</name>
        <dbReference type="ChEBI" id="CHEBI:18420"/>
    </cofactor>
</comment>
<sequence>MLNLGKAVEIQNRLRTRVILQPPDAPVNLIGACDVSFKSHYGVAVCATFNLHDLMLVETSHHIMPTHIPYVPGLLSFRELPFIIRALLKLQRMPNLLLVDGHGIAHPRRFGLASHVGVVLNISTIGCAKSCLIGEYKPPHLTRGAYSWLYDDGEKIGLVIRTATNVNPIFVSPGHRIDFTTAYKFILRTTKHRIPEPLRYVDIASRNIATKSI</sequence>
<dbReference type="HAMAP" id="MF_00801">
    <property type="entry name" value="Endonuclease_5"/>
    <property type="match status" value="1"/>
</dbReference>
<comment type="caution">
    <text evidence="7">The sequence shown here is derived from an EMBL/GenBank/DDBJ whole genome shotgun (WGS) entry which is preliminary data.</text>
</comment>
<evidence type="ECO:0000313" key="8">
    <source>
        <dbReference type="Proteomes" id="UP000216312"/>
    </source>
</evidence>
<dbReference type="CDD" id="cd06559">
    <property type="entry name" value="Endonuclease_V"/>
    <property type="match status" value="1"/>
</dbReference>
<comment type="similarity">
    <text evidence="6">Belongs to the endonuclease V family.</text>
</comment>
<dbReference type="PANTHER" id="PTHR28511:SF1">
    <property type="entry name" value="ENDONUCLEASE V"/>
    <property type="match status" value="1"/>
</dbReference>
<dbReference type="GO" id="GO:0016891">
    <property type="term" value="F:RNA endonuclease activity producing 5'-phosphomonoesters, hydrolytic mechanism"/>
    <property type="evidence" value="ECO:0007669"/>
    <property type="project" value="TreeGrafter"/>
</dbReference>
<evidence type="ECO:0000256" key="3">
    <source>
        <dbReference type="ARBA" id="ARBA00022722"/>
    </source>
</evidence>
<dbReference type="InterPro" id="IPR007581">
    <property type="entry name" value="Endonuclease-V"/>
</dbReference>
<keyword evidence="5 6" id="KW-0378">Hydrolase</keyword>
<dbReference type="Gene3D" id="3.30.2170.10">
    <property type="entry name" value="archaeoglobus fulgidus dsm 4304 superfamily"/>
    <property type="match status" value="1"/>
</dbReference>
<keyword evidence="6" id="KW-0460">Magnesium</keyword>
<feature type="binding site" evidence="6">
    <location>
        <position position="100"/>
    </location>
    <ligand>
        <name>Mg(2+)</name>
        <dbReference type="ChEBI" id="CHEBI:18420"/>
    </ligand>
</feature>
<evidence type="ECO:0000256" key="5">
    <source>
        <dbReference type="ARBA" id="ARBA00022801"/>
    </source>
</evidence>
<dbReference type="Pfam" id="PF04493">
    <property type="entry name" value="Endonuclease_5"/>
    <property type="match status" value="1"/>
</dbReference>
<dbReference type="PANTHER" id="PTHR28511">
    <property type="entry name" value="ENDONUCLEASE V"/>
    <property type="match status" value="1"/>
</dbReference>
<evidence type="ECO:0000256" key="1">
    <source>
        <dbReference type="ARBA" id="ARBA00004496"/>
    </source>
</evidence>
<dbReference type="EMBL" id="NMUJ01000018">
    <property type="protein sequence ID" value="OYV03163.1"/>
    <property type="molecule type" value="Genomic_DNA"/>
</dbReference>
<accession>A0A257LU30</accession>
<dbReference type="GO" id="GO:0000287">
    <property type="term" value="F:magnesium ion binding"/>
    <property type="evidence" value="ECO:0007669"/>
    <property type="project" value="UniProtKB-UniRule"/>
</dbReference>
<keyword evidence="6" id="KW-0234">DNA repair</keyword>
<protein>
    <recommendedName>
        <fullName evidence="6">Endonuclease V</fullName>
        <ecNumber evidence="6">3.1.21.7</ecNumber>
    </recommendedName>
    <alternativeName>
        <fullName evidence="6">Deoxyinosine 3'endonuclease</fullName>
    </alternativeName>
    <alternativeName>
        <fullName evidence="6">Deoxyribonuclease V</fullName>
        <shortName evidence="6">DNase V</shortName>
    </alternativeName>
</protein>
<keyword evidence="2 6" id="KW-0963">Cytoplasm</keyword>
<dbReference type="GO" id="GO:0003727">
    <property type="term" value="F:single-stranded RNA binding"/>
    <property type="evidence" value="ECO:0007669"/>
    <property type="project" value="TreeGrafter"/>
</dbReference>
<keyword evidence="6" id="KW-0479">Metal-binding</keyword>
<reference evidence="8" key="1">
    <citation type="submission" date="2017-07" db="EMBL/GenBank/DDBJ databases">
        <title>Novel pathways for hydrocarbon cycling and metabolic interdependencies in hydrothermal sediment communities.</title>
        <authorList>
            <person name="Dombrowski N."/>
            <person name="Seitz K."/>
            <person name="Teske A."/>
            <person name="Baker B."/>
        </authorList>
    </citation>
    <scope>NUCLEOTIDE SEQUENCE [LARGE SCALE GENOMIC DNA]</scope>
</reference>
<keyword evidence="4 6" id="KW-0255">Endonuclease</keyword>
<comment type="catalytic activity">
    <reaction evidence="6">
        <text>Endonucleolytic cleavage at apurinic or apyrimidinic sites to products with a 5'-phosphate.</text>
        <dbReference type="EC" id="3.1.21.7"/>
    </reaction>
</comment>
<dbReference type="Proteomes" id="UP000216312">
    <property type="component" value="Unassembled WGS sequence"/>
</dbReference>
<evidence type="ECO:0000256" key="2">
    <source>
        <dbReference type="ARBA" id="ARBA00022490"/>
    </source>
</evidence>
<dbReference type="EC" id="3.1.21.7" evidence="6"/>
<dbReference type="GO" id="GO:0005737">
    <property type="term" value="C:cytoplasm"/>
    <property type="evidence" value="ECO:0007669"/>
    <property type="project" value="UniProtKB-SubCell"/>
</dbReference>
<comment type="function">
    <text evidence="6">DNA repair enzyme involved in the repair of deaminated bases. Selectively cleaves double-stranded DNA at the second phosphodiester bond 3' to a deoxyinosine leaving behind the intact lesion on the nicked DNA.</text>
</comment>
<proteinExistence type="inferred from homology"/>
<evidence type="ECO:0000256" key="6">
    <source>
        <dbReference type="HAMAP-Rule" id="MF_00801"/>
    </source>
</evidence>
<feature type="binding site" evidence="6">
    <location>
        <position position="34"/>
    </location>
    <ligand>
        <name>Mg(2+)</name>
        <dbReference type="ChEBI" id="CHEBI:18420"/>
    </ligand>
</feature>
<dbReference type="GO" id="GO:0006281">
    <property type="term" value="P:DNA repair"/>
    <property type="evidence" value="ECO:0007669"/>
    <property type="project" value="UniProtKB-UniRule"/>
</dbReference>
<feature type="site" description="Interaction with target DNA" evidence="6">
    <location>
        <position position="70"/>
    </location>
</feature>
<keyword evidence="6" id="KW-0227">DNA damage</keyword>
<comment type="subcellular location">
    <subcellularLocation>
        <location evidence="1 6">Cytoplasm</location>
    </subcellularLocation>
</comment>
<dbReference type="AlphaFoldDB" id="A0A257LU30"/>
<dbReference type="GO" id="GO:0043737">
    <property type="term" value="F:deoxyribonuclease V activity"/>
    <property type="evidence" value="ECO:0007669"/>
    <property type="project" value="UniProtKB-UniRule"/>
</dbReference>
<keyword evidence="3 6" id="KW-0540">Nuclease</keyword>
<evidence type="ECO:0000256" key="4">
    <source>
        <dbReference type="ARBA" id="ARBA00022759"/>
    </source>
</evidence>
<evidence type="ECO:0000313" key="7">
    <source>
        <dbReference type="EMBL" id="OYV03163.1"/>
    </source>
</evidence>
<organism evidence="7 8">
    <name type="scientific">candidate division WOR-3 bacterium 4484_18</name>
    <dbReference type="NCBI Taxonomy" id="2020626"/>
    <lineage>
        <taxon>Bacteria</taxon>
        <taxon>Bacteria division WOR-3</taxon>
    </lineage>
</organism>